<dbReference type="InterPro" id="IPR003594">
    <property type="entry name" value="HATPase_dom"/>
</dbReference>
<sequence length="413" mass="43568">MTCGDDGRDPTPSPVEPIVPRVSRQALRFRLVPGGRPPRDPATPLWWGTIVLRVITLLFAIALVAADHDGYRRPWLAMVVILAMTGWTVLTSVAYARRAWRRQWLVALDVLLTCGLMLTSPLVLSDAQYAAAHPLITTVWVAAPAAASGARFGMPGGALAGLALAAGTAGARMEVDLDVLRDGVLLTATGLLIGMTATTARRSQAMLARAMRTEAATAERERLARSIHDSVLQVLARVRKRGAELGGEAAELATQAGEQEIALRSLVSTQPAGPNGDDTADLRSALQLLATSRVQVSSPAGEVRLPGQVVAELTGVVGEALANVERHAGPGARAWVLLEELGEEVVVTVRDDGPGIPEGRLETAATEGRLGVVTSIRGRVADLGGTISLETAPGEGTEWEVRLPKPGRRRGAR</sequence>
<feature type="domain" description="Histidine kinase/HSP90-like ATPase" evidence="5">
    <location>
        <begin position="312"/>
        <end position="406"/>
    </location>
</feature>
<proteinExistence type="predicted"/>
<dbReference type="Gene3D" id="3.30.565.10">
    <property type="entry name" value="Histidine kinase-like ATPase, C-terminal domain"/>
    <property type="match status" value="1"/>
</dbReference>
<keyword evidence="1" id="KW-0808">Transferase</keyword>
<feature type="domain" description="DUF5931" evidence="6">
    <location>
        <begin position="43"/>
        <end position="208"/>
    </location>
</feature>
<protein>
    <submittedName>
        <fullName evidence="7">Signal transduction histidine kinase</fullName>
    </submittedName>
</protein>
<keyword evidence="3" id="KW-0902">Two-component regulatory system</keyword>
<feature type="transmembrane region" description="Helical" evidence="4">
    <location>
        <begin position="75"/>
        <end position="96"/>
    </location>
</feature>
<evidence type="ECO:0000256" key="1">
    <source>
        <dbReference type="ARBA" id="ARBA00022679"/>
    </source>
</evidence>
<dbReference type="NCBIfam" id="NF047322">
    <property type="entry name" value="HK_morpho_MacS"/>
    <property type="match status" value="1"/>
</dbReference>
<reference evidence="7 8" key="1">
    <citation type="submission" date="2019-06" db="EMBL/GenBank/DDBJ databases">
        <title>Sequencing the genomes of 1000 actinobacteria strains.</title>
        <authorList>
            <person name="Klenk H.-P."/>
        </authorList>
    </citation>
    <scope>NUCLEOTIDE SEQUENCE [LARGE SCALE GENOMIC DNA]</scope>
    <source>
        <strain evidence="7 8">DSM 45679</strain>
    </source>
</reference>
<evidence type="ECO:0000256" key="2">
    <source>
        <dbReference type="ARBA" id="ARBA00022777"/>
    </source>
</evidence>
<evidence type="ECO:0000313" key="7">
    <source>
        <dbReference type="EMBL" id="TQJ03827.1"/>
    </source>
</evidence>
<organism evidence="7 8">
    <name type="scientific">Amycolatopsis cihanbeyliensis</name>
    <dbReference type="NCBI Taxonomy" id="1128664"/>
    <lineage>
        <taxon>Bacteria</taxon>
        <taxon>Bacillati</taxon>
        <taxon>Actinomycetota</taxon>
        <taxon>Actinomycetes</taxon>
        <taxon>Pseudonocardiales</taxon>
        <taxon>Pseudonocardiaceae</taxon>
        <taxon>Amycolatopsis</taxon>
    </lineage>
</organism>
<keyword evidence="8" id="KW-1185">Reference proteome</keyword>
<evidence type="ECO:0000259" key="5">
    <source>
        <dbReference type="Pfam" id="PF02518"/>
    </source>
</evidence>
<gene>
    <name evidence="7" type="ORF">FB471_3595</name>
</gene>
<dbReference type="SUPFAM" id="SSF55874">
    <property type="entry name" value="ATPase domain of HSP90 chaperone/DNA topoisomerase II/histidine kinase"/>
    <property type="match status" value="1"/>
</dbReference>
<keyword evidence="4" id="KW-0812">Transmembrane</keyword>
<name>A0A542DL54_AMYCI</name>
<dbReference type="PANTHER" id="PTHR24421:SF61">
    <property type="entry name" value="OXYGEN SENSOR HISTIDINE KINASE NREB"/>
    <property type="match status" value="1"/>
</dbReference>
<feature type="transmembrane region" description="Helical" evidence="4">
    <location>
        <begin position="45"/>
        <end position="63"/>
    </location>
</feature>
<evidence type="ECO:0000259" key="6">
    <source>
        <dbReference type="Pfam" id="PF19354"/>
    </source>
</evidence>
<dbReference type="OrthoDB" id="5181554at2"/>
<evidence type="ECO:0000313" key="8">
    <source>
        <dbReference type="Proteomes" id="UP000320876"/>
    </source>
</evidence>
<accession>A0A542DL54</accession>
<dbReference type="CDD" id="cd16917">
    <property type="entry name" value="HATPase_UhpB-NarQ-NarX-like"/>
    <property type="match status" value="1"/>
</dbReference>
<dbReference type="EMBL" id="VFML01000001">
    <property type="protein sequence ID" value="TQJ03827.1"/>
    <property type="molecule type" value="Genomic_DNA"/>
</dbReference>
<feature type="transmembrane region" description="Helical" evidence="4">
    <location>
        <begin position="103"/>
        <end position="124"/>
    </location>
</feature>
<keyword evidence="4" id="KW-1133">Transmembrane helix</keyword>
<evidence type="ECO:0000256" key="3">
    <source>
        <dbReference type="ARBA" id="ARBA00023012"/>
    </source>
</evidence>
<dbReference type="Pfam" id="PF19354">
    <property type="entry name" value="DUF5931"/>
    <property type="match status" value="1"/>
</dbReference>
<dbReference type="AlphaFoldDB" id="A0A542DL54"/>
<comment type="caution">
    <text evidence="7">The sequence shown here is derived from an EMBL/GenBank/DDBJ whole genome shotgun (WGS) entry which is preliminary data.</text>
</comment>
<feature type="transmembrane region" description="Helical" evidence="4">
    <location>
        <begin position="183"/>
        <end position="200"/>
    </location>
</feature>
<dbReference type="Proteomes" id="UP000320876">
    <property type="component" value="Unassembled WGS sequence"/>
</dbReference>
<dbReference type="GO" id="GO:0000160">
    <property type="term" value="P:phosphorelay signal transduction system"/>
    <property type="evidence" value="ECO:0007669"/>
    <property type="project" value="UniProtKB-KW"/>
</dbReference>
<dbReference type="GO" id="GO:0016301">
    <property type="term" value="F:kinase activity"/>
    <property type="evidence" value="ECO:0007669"/>
    <property type="project" value="UniProtKB-KW"/>
</dbReference>
<dbReference type="InterPro" id="IPR050482">
    <property type="entry name" value="Sensor_HK_TwoCompSys"/>
</dbReference>
<dbReference type="Pfam" id="PF02518">
    <property type="entry name" value="HATPase_c"/>
    <property type="match status" value="1"/>
</dbReference>
<dbReference type="InterPro" id="IPR045975">
    <property type="entry name" value="DUF5931"/>
</dbReference>
<dbReference type="PANTHER" id="PTHR24421">
    <property type="entry name" value="NITRATE/NITRITE SENSOR PROTEIN NARX-RELATED"/>
    <property type="match status" value="1"/>
</dbReference>
<dbReference type="InterPro" id="IPR036890">
    <property type="entry name" value="HATPase_C_sf"/>
</dbReference>
<keyword evidence="2 7" id="KW-0418">Kinase</keyword>
<keyword evidence="4" id="KW-0472">Membrane</keyword>
<evidence type="ECO:0000256" key="4">
    <source>
        <dbReference type="SAM" id="Phobius"/>
    </source>
</evidence>